<protein>
    <submittedName>
        <fullName evidence="2">Uncharacterized protein</fullName>
    </submittedName>
</protein>
<keyword evidence="1" id="KW-0472">Membrane</keyword>
<proteinExistence type="predicted"/>
<reference evidence="2" key="1">
    <citation type="journal article" date="2022" name="bioRxiv">
        <title>Sequencing and chromosome-scale assembly of the giantPleurodeles waltlgenome.</title>
        <authorList>
            <person name="Brown T."/>
            <person name="Elewa A."/>
            <person name="Iarovenko S."/>
            <person name="Subramanian E."/>
            <person name="Araus A.J."/>
            <person name="Petzold A."/>
            <person name="Susuki M."/>
            <person name="Suzuki K.-i.T."/>
            <person name="Hayashi T."/>
            <person name="Toyoda A."/>
            <person name="Oliveira C."/>
            <person name="Osipova E."/>
            <person name="Leigh N.D."/>
            <person name="Simon A."/>
            <person name="Yun M.H."/>
        </authorList>
    </citation>
    <scope>NUCLEOTIDE SEQUENCE</scope>
    <source>
        <strain evidence="2">20211129_DDA</strain>
        <tissue evidence="2">Liver</tissue>
    </source>
</reference>
<keyword evidence="1" id="KW-0812">Transmembrane</keyword>
<dbReference type="Proteomes" id="UP001066276">
    <property type="component" value="Chromosome 4_2"/>
</dbReference>
<keyword evidence="3" id="KW-1185">Reference proteome</keyword>
<evidence type="ECO:0000313" key="3">
    <source>
        <dbReference type="Proteomes" id="UP001066276"/>
    </source>
</evidence>
<accession>A0AAV7SPQ6</accession>
<name>A0AAV7SPQ6_PLEWA</name>
<gene>
    <name evidence="2" type="ORF">NDU88_006393</name>
</gene>
<evidence type="ECO:0000256" key="1">
    <source>
        <dbReference type="SAM" id="Phobius"/>
    </source>
</evidence>
<evidence type="ECO:0000313" key="2">
    <source>
        <dbReference type="EMBL" id="KAJ1165977.1"/>
    </source>
</evidence>
<dbReference type="EMBL" id="JANPWB010000008">
    <property type="protein sequence ID" value="KAJ1165977.1"/>
    <property type="molecule type" value="Genomic_DNA"/>
</dbReference>
<feature type="transmembrane region" description="Helical" evidence="1">
    <location>
        <begin position="21"/>
        <end position="44"/>
    </location>
</feature>
<feature type="transmembrane region" description="Helical" evidence="1">
    <location>
        <begin position="50"/>
        <end position="68"/>
    </location>
</feature>
<comment type="caution">
    <text evidence="2">The sequence shown here is derived from an EMBL/GenBank/DDBJ whole genome shotgun (WGS) entry which is preliminary data.</text>
</comment>
<sequence length="83" mass="9030">MIFIASVPPRKRWRIGFLKYSGRYFVIRLSVGGYLVVFVSTAVVVGVFKLLSMLAVSAMVVIPFFSAGNESASQAGSRLRQAG</sequence>
<dbReference type="AlphaFoldDB" id="A0AAV7SPQ6"/>
<organism evidence="2 3">
    <name type="scientific">Pleurodeles waltl</name>
    <name type="common">Iberian ribbed newt</name>
    <dbReference type="NCBI Taxonomy" id="8319"/>
    <lineage>
        <taxon>Eukaryota</taxon>
        <taxon>Metazoa</taxon>
        <taxon>Chordata</taxon>
        <taxon>Craniata</taxon>
        <taxon>Vertebrata</taxon>
        <taxon>Euteleostomi</taxon>
        <taxon>Amphibia</taxon>
        <taxon>Batrachia</taxon>
        <taxon>Caudata</taxon>
        <taxon>Salamandroidea</taxon>
        <taxon>Salamandridae</taxon>
        <taxon>Pleurodelinae</taxon>
        <taxon>Pleurodeles</taxon>
    </lineage>
</organism>
<keyword evidence="1" id="KW-1133">Transmembrane helix</keyword>